<keyword evidence="3" id="KW-1185">Reference proteome</keyword>
<gene>
    <name evidence="2" type="ORF">Tcan_10834</name>
</gene>
<proteinExistence type="predicted"/>
<evidence type="ECO:0000313" key="2">
    <source>
        <dbReference type="EMBL" id="KHN74171.1"/>
    </source>
</evidence>
<accession>A0A0B2UT10</accession>
<feature type="compositionally biased region" description="Polar residues" evidence="1">
    <location>
        <begin position="1"/>
        <end position="19"/>
    </location>
</feature>
<sequence length="584" mass="67103">MKLELTSSVNAEIETPTSRSAREPKLISEALFSRHEMNSYSDSSIETADSEQSRFRSEFIKGWWSVGSESDNFCERLEMPTVTDNIRLVNNCAVRSSNDIITCATNTPVSCTIDTVVKPNIDTVVKPNSFHSSSGYVTYGTYRNDNLKKSIANGTAVSNAITQSRQMYSRGETRLKKLSKKMPDWETLPTERYSGTSLNAKTKESRREGLATNSCISADDLQEFEDLTSQVSTRFSTYLSKRASEIRGELYYGNVGPLLESLCDFICSEFVLRQELANTFSSSLRGLIQLRFSKQSHELRCLEALQRSLARHFNTFMHNNNVVMFHRRLKLNFLVALKVDVREELERMVENMEVDSDALEGNLTYLGDMLKCPETELHELTLQRCSPFFDVKLHQKEAATKINEKYQRLALSKFRSILLDELRHLYETVVDKRNEIARCHKNNLQSESAIRRFSRDWQTLRKTASGHGELMKEFLKYVDREIEYTKDGMIRTGSVWNRHSLAAQMLIAIVTALQKLVIERFRHLKLTNYNDHIVDATSILLPETCAARTLAMRKMADFYTAAKYYASLDWENEVRFSLIVDKFS</sequence>
<protein>
    <submittedName>
        <fullName evidence="2">Uncharacterized protein</fullName>
    </submittedName>
</protein>
<comment type="caution">
    <text evidence="2">The sequence shown here is derived from an EMBL/GenBank/DDBJ whole genome shotgun (WGS) entry which is preliminary data.</text>
</comment>
<feature type="region of interest" description="Disordered" evidence="1">
    <location>
        <begin position="1"/>
        <end position="21"/>
    </location>
</feature>
<name>A0A0B2UT10_TOXCA</name>
<dbReference type="EMBL" id="JPKZ01002962">
    <property type="protein sequence ID" value="KHN74171.1"/>
    <property type="molecule type" value="Genomic_DNA"/>
</dbReference>
<evidence type="ECO:0000313" key="3">
    <source>
        <dbReference type="Proteomes" id="UP000031036"/>
    </source>
</evidence>
<organism evidence="2 3">
    <name type="scientific">Toxocara canis</name>
    <name type="common">Canine roundworm</name>
    <dbReference type="NCBI Taxonomy" id="6265"/>
    <lineage>
        <taxon>Eukaryota</taxon>
        <taxon>Metazoa</taxon>
        <taxon>Ecdysozoa</taxon>
        <taxon>Nematoda</taxon>
        <taxon>Chromadorea</taxon>
        <taxon>Rhabditida</taxon>
        <taxon>Spirurina</taxon>
        <taxon>Ascaridomorpha</taxon>
        <taxon>Ascaridoidea</taxon>
        <taxon>Toxocaridae</taxon>
        <taxon>Toxocara</taxon>
    </lineage>
</organism>
<dbReference type="AlphaFoldDB" id="A0A0B2UT10"/>
<reference evidence="2 3" key="1">
    <citation type="submission" date="2014-11" db="EMBL/GenBank/DDBJ databases">
        <title>Genetic blueprint of the zoonotic pathogen Toxocara canis.</title>
        <authorList>
            <person name="Zhu X.-Q."/>
            <person name="Korhonen P.K."/>
            <person name="Cai H."/>
            <person name="Young N.D."/>
            <person name="Nejsum P."/>
            <person name="von Samson-Himmelstjerna G."/>
            <person name="Boag P.R."/>
            <person name="Tan P."/>
            <person name="Li Q."/>
            <person name="Min J."/>
            <person name="Yang Y."/>
            <person name="Wang X."/>
            <person name="Fang X."/>
            <person name="Hall R.S."/>
            <person name="Hofmann A."/>
            <person name="Sternberg P.W."/>
            <person name="Jex A.R."/>
            <person name="Gasser R.B."/>
        </authorList>
    </citation>
    <scope>NUCLEOTIDE SEQUENCE [LARGE SCALE GENOMIC DNA]</scope>
    <source>
        <strain evidence="2">PN_DK_2014</strain>
    </source>
</reference>
<dbReference type="Proteomes" id="UP000031036">
    <property type="component" value="Unassembled WGS sequence"/>
</dbReference>
<evidence type="ECO:0000256" key="1">
    <source>
        <dbReference type="SAM" id="MobiDB-lite"/>
    </source>
</evidence>